<keyword evidence="3" id="KW-0695">RNA-directed DNA polymerase</keyword>
<evidence type="ECO:0000259" key="2">
    <source>
        <dbReference type="Pfam" id="PF03732"/>
    </source>
</evidence>
<sequence>MPLRSTDVRCYGTEIGTWEEFYSEFKAQFYLEYVEDESRAKLRWLTQQGIVREYGQERGVLFLYGWIEAISEVRVATLRSSRACQSHGNGEGDKDKSAKNGDSKAQKPWDGKKNGPLTCFLCDGPCMIKDYSEKVTLSIMEANEEEIEVTKNINLILGGVEDKISHGLMFLDITMTGRRLNALVDIGALDLFMSKETVQIEKESGWIKIANSKSVKIEGVAKGVEIQLGEWIGKDTIKVIPVDDFDFMVGLSFLDWINASIFPFYNYMIQTIDVWYK</sequence>
<dbReference type="OrthoDB" id="1001751at2759"/>
<keyword evidence="3" id="KW-0808">Transferase</keyword>
<dbReference type="Gene3D" id="2.40.70.10">
    <property type="entry name" value="Acid Proteases"/>
    <property type="match status" value="1"/>
</dbReference>
<protein>
    <submittedName>
        <fullName evidence="3">Reverse transcriptase</fullName>
    </submittedName>
</protein>
<keyword evidence="3" id="KW-0548">Nucleotidyltransferase</keyword>
<feature type="region of interest" description="Disordered" evidence="1">
    <location>
        <begin position="84"/>
        <end position="109"/>
    </location>
</feature>
<reference evidence="4" key="1">
    <citation type="journal article" date="2019" name="Plant Biotechnol. J.">
        <title>Genome sequencing of the Australian wild diploid species Gossypium australe highlights disease resistance and delayed gland morphogenesis.</title>
        <authorList>
            <person name="Cai Y."/>
            <person name="Cai X."/>
            <person name="Wang Q."/>
            <person name="Wang P."/>
            <person name="Zhang Y."/>
            <person name="Cai C."/>
            <person name="Xu Y."/>
            <person name="Wang K."/>
            <person name="Zhou Z."/>
            <person name="Wang C."/>
            <person name="Geng S."/>
            <person name="Li B."/>
            <person name="Dong Q."/>
            <person name="Hou Y."/>
            <person name="Wang H."/>
            <person name="Ai P."/>
            <person name="Liu Z."/>
            <person name="Yi F."/>
            <person name="Sun M."/>
            <person name="An G."/>
            <person name="Cheng J."/>
            <person name="Zhang Y."/>
            <person name="Shi Q."/>
            <person name="Xie Y."/>
            <person name="Shi X."/>
            <person name="Chang Y."/>
            <person name="Huang F."/>
            <person name="Chen Y."/>
            <person name="Hong S."/>
            <person name="Mi L."/>
            <person name="Sun Q."/>
            <person name="Zhang L."/>
            <person name="Zhou B."/>
            <person name="Peng R."/>
            <person name="Zhang X."/>
            <person name="Liu F."/>
        </authorList>
    </citation>
    <scope>NUCLEOTIDE SEQUENCE [LARGE SCALE GENOMIC DNA]</scope>
    <source>
        <strain evidence="4">cv. PA1801</strain>
    </source>
</reference>
<dbReference type="AlphaFoldDB" id="A0A5B6UF02"/>
<dbReference type="GO" id="GO:0003964">
    <property type="term" value="F:RNA-directed DNA polymerase activity"/>
    <property type="evidence" value="ECO:0007669"/>
    <property type="project" value="UniProtKB-KW"/>
</dbReference>
<dbReference type="CDD" id="cd00303">
    <property type="entry name" value="retropepsin_like"/>
    <property type="match status" value="1"/>
</dbReference>
<dbReference type="EMBL" id="SMMG02000012">
    <property type="protein sequence ID" value="KAA3455783.1"/>
    <property type="molecule type" value="Genomic_DNA"/>
</dbReference>
<comment type="caution">
    <text evidence="3">The sequence shown here is derived from an EMBL/GenBank/DDBJ whole genome shotgun (WGS) entry which is preliminary data.</text>
</comment>
<dbReference type="Proteomes" id="UP000325315">
    <property type="component" value="Unassembled WGS sequence"/>
</dbReference>
<accession>A0A5B6UF02</accession>
<feature type="compositionally biased region" description="Basic and acidic residues" evidence="1">
    <location>
        <begin position="90"/>
        <end position="109"/>
    </location>
</feature>
<evidence type="ECO:0000256" key="1">
    <source>
        <dbReference type="SAM" id="MobiDB-lite"/>
    </source>
</evidence>
<evidence type="ECO:0000313" key="4">
    <source>
        <dbReference type="Proteomes" id="UP000325315"/>
    </source>
</evidence>
<dbReference type="InterPro" id="IPR021109">
    <property type="entry name" value="Peptidase_aspartic_dom_sf"/>
</dbReference>
<keyword evidence="4" id="KW-1185">Reference proteome</keyword>
<feature type="domain" description="Retrotransposon gag" evidence="2">
    <location>
        <begin position="15"/>
        <end position="56"/>
    </location>
</feature>
<dbReference type="Pfam" id="PF03732">
    <property type="entry name" value="Retrotrans_gag"/>
    <property type="match status" value="1"/>
</dbReference>
<proteinExistence type="predicted"/>
<dbReference type="InterPro" id="IPR005162">
    <property type="entry name" value="Retrotrans_gag_dom"/>
</dbReference>
<evidence type="ECO:0000313" key="3">
    <source>
        <dbReference type="EMBL" id="KAA3455783.1"/>
    </source>
</evidence>
<gene>
    <name evidence="3" type="ORF">EPI10_018775</name>
</gene>
<organism evidence="3 4">
    <name type="scientific">Gossypium australe</name>
    <dbReference type="NCBI Taxonomy" id="47621"/>
    <lineage>
        <taxon>Eukaryota</taxon>
        <taxon>Viridiplantae</taxon>
        <taxon>Streptophyta</taxon>
        <taxon>Embryophyta</taxon>
        <taxon>Tracheophyta</taxon>
        <taxon>Spermatophyta</taxon>
        <taxon>Magnoliopsida</taxon>
        <taxon>eudicotyledons</taxon>
        <taxon>Gunneridae</taxon>
        <taxon>Pentapetalae</taxon>
        <taxon>rosids</taxon>
        <taxon>malvids</taxon>
        <taxon>Malvales</taxon>
        <taxon>Malvaceae</taxon>
        <taxon>Malvoideae</taxon>
        <taxon>Gossypium</taxon>
    </lineage>
</organism>
<name>A0A5B6UF02_9ROSI</name>